<feature type="region of interest" description="Disordered" evidence="1">
    <location>
        <begin position="136"/>
        <end position="170"/>
    </location>
</feature>
<feature type="compositionally biased region" description="Gly residues" evidence="1">
    <location>
        <begin position="143"/>
        <end position="155"/>
    </location>
</feature>
<keyword evidence="4" id="KW-1185">Reference proteome</keyword>
<accession>A0A835NPC9</accession>
<evidence type="ECO:0000313" key="2">
    <source>
        <dbReference type="EMBL" id="KAG0118615.1"/>
    </source>
</evidence>
<reference evidence="3 4" key="2">
    <citation type="journal article" date="2021" name="J. Hered.">
        <title>Feather Gene Expression Elucidates the Developmental Basis of Plumage Iridescence in African Starlings.</title>
        <authorList>
            <person name="Rubenstein D.R."/>
            <person name="Corvelo A."/>
            <person name="MacManes M.D."/>
            <person name="Maia R."/>
            <person name="Narzisi G."/>
            <person name="Rousaki A."/>
            <person name="Vandenabeele P."/>
            <person name="Shawkey M.D."/>
            <person name="Solomon J."/>
        </authorList>
    </citation>
    <scope>NUCLEOTIDE SEQUENCE [LARGE SCALE GENOMIC DNA]</scope>
    <source>
        <strain evidence="3">SS15</strain>
    </source>
</reference>
<comment type="caution">
    <text evidence="2">The sequence shown here is derived from an EMBL/GenBank/DDBJ whole genome shotgun (WGS) entry which is preliminary data.</text>
</comment>
<feature type="compositionally biased region" description="Basic and acidic residues" evidence="1">
    <location>
        <begin position="44"/>
        <end position="63"/>
    </location>
</feature>
<feature type="compositionally biased region" description="Basic and acidic residues" evidence="1">
    <location>
        <begin position="156"/>
        <end position="170"/>
    </location>
</feature>
<dbReference type="AlphaFoldDB" id="A0A835NPC9"/>
<sequence>MTQASQAIAKAKAKATRDGLSLGTEFTPNSSGGGGSDNGALGEGGHDGSRQGDQHRGRVDDHPGVLALQGTGLVAAVGQRGGSAGLAEVVAGHGVVWRVPGREGDVATPSAVAAQASQAIAKAKAKATRDGLSLGTEFATNGSRGGGSDNGALGEGGHDGSRQGDQHRGRVDDDAGVLALQGTGLVAAVGQRAQASQAIAKAKAKATRDGLSLGIEFATNSSGGGAVSRALSWWCQEWC</sequence>
<organism evidence="2">
    <name type="scientific">Lamprotornis superbus</name>
    <dbReference type="NCBI Taxonomy" id="245042"/>
    <lineage>
        <taxon>Eukaryota</taxon>
        <taxon>Metazoa</taxon>
        <taxon>Chordata</taxon>
        <taxon>Craniata</taxon>
        <taxon>Vertebrata</taxon>
        <taxon>Euteleostomi</taxon>
        <taxon>Archelosauria</taxon>
        <taxon>Archosauria</taxon>
        <taxon>Dinosauria</taxon>
        <taxon>Saurischia</taxon>
        <taxon>Theropoda</taxon>
        <taxon>Coelurosauria</taxon>
        <taxon>Aves</taxon>
        <taxon>Neognathae</taxon>
        <taxon>Neoaves</taxon>
        <taxon>Telluraves</taxon>
        <taxon>Australaves</taxon>
        <taxon>Passeriformes</taxon>
        <taxon>Sturnidae</taxon>
        <taxon>Lamprotornis</taxon>
    </lineage>
</organism>
<protein>
    <submittedName>
        <fullName evidence="2">Uncharacterized protein</fullName>
    </submittedName>
</protein>
<evidence type="ECO:0000313" key="3">
    <source>
        <dbReference type="EMBL" id="KAI1243681.1"/>
    </source>
</evidence>
<feature type="region of interest" description="Disordered" evidence="1">
    <location>
        <begin position="1"/>
        <end position="63"/>
    </location>
</feature>
<evidence type="ECO:0000256" key="1">
    <source>
        <dbReference type="SAM" id="MobiDB-lite"/>
    </source>
</evidence>
<dbReference type="Proteomes" id="UP000618051">
    <property type="component" value="Unassembled WGS sequence"/>
</dbReference>
<evidence type="ECO:0000313" key="4">
    <source>
        <dbReference type="Proteomes" id="UP000618051"/>
    </source>
</evidence>
<reference evidence="2" key="1">
    <citation type="submission" date="2020-10" db="EMBL/GenBank/DDBJ databases">
        <title>Feather gene expression reveals the developmental basis of iridescence in African starlings.</title>
        <authorList>
            <person name="Rubenstein D.R."/>
        </authorList>
    </citation>
    <scope>NUCLEOTIDE SEQUENCE</scope>
    <source>
        <strain evidence="2">SS15</strain>
        <tissue evidence="2">Liver</tissue>
    </source>
</reference>
<name>A0A835NPC9_9PASS</name>
<gene>
    <name evidence="3" type="ORF">IHE44_0001324</name>
    <name evidence="2" type="ORF">IHE44_000811</name>
</gene>
<dbReference type="EMBL" id="JADDUC010000107">
    <property type="protein sequence ID" value="KAG0118615.1"/>
    <property type="molecule type" value="Genomic_DNA"/>
</dbReference>
<proteinExistence type="predicted"/>
<feature type="compositionally biased region" description="Gly residues" evidence="1">
    <location>
        <begin position="31"/>
        <end position="43"/>
    </location>
</feature>
<reference evidence="3" key="3">
    <citation type="submission" date="2022-01" db="EMBL/GenBank/DDBJ databases">
        <authorList>
            <person name="Rubenstein D.R."/>
        </authorList>
    </citation>
    <scope>NUCLEOTIDE SEQUENCE</scope>
    <source>
        <strain evidence="3">SS15</strain>
        <tissue evidence="3">Liver</tissue>
    </source>
</reference>
<dbReference type="EMBL" id="JADDUC020000001">
    <property type="protein sequence ID" value="KAI1243681.1"/>
    <property type="molecule type" value="Genomic_DNA"/>
</dbReference>